<gene>
    <name evidence="1" type="ORF">IAC78_00955</name>
</gene>
<dbReference type="InterPro" id="IPR025449">
    <property type="entry name" value="JetB"/>
</dbReference>
<protein>
    <submittedName>
        <fullName evidence="1">DUF4194 domain-containing protein</fullName>
    </submittedName>
</protein>
<evidence type="ECO:0000313" key="1">
    <source>
        <dbReference type="EMBL" id="MBO8414039.1"/>
    </source>
</evidence>
<reference evidence="1" key="1">
    <citation type="submission" date="2020-10" db="EMBL/GenBank/DDBJ databases">
        <authorList>
            <person name="Gilroy R."/>
        </authorList>
    </citation>
    <scope>NUCLEOTIDE SEQUENCE</scope>
    <source>
        <strain evidence="1">1748</strain>
    </source>
</reference>
<name>A0A9D9GRK6_9BACL</name>
<dbReference type="Pfam" id="PF13835">
    <property type="entry name" value="DUF4194"/>
    <property type="match status" value="1"/>
</dbReference>
<comment type="caution">
    <text evidence="1">The sequence shown here is derived from an EMBL/GenBank/DDBJ whole genome shotgun (WGS) entry which is preliminary data.</text>
</comment>
<organism evidence="1 2">
    <name type="scientific">Candidatus Scatoplasma merdavium</name>
    <dbReference type="NCBI Taxonomy" id="2840932"/>
    <lineage>
        <taxon>Bacteria</taxon>
        <taxon>Bacillati</taxon>
        <taxon>Bacillota</taxon>
        <taxon>Bacilli</taxon>
        <taxon>Bacillales</taxon>
        <taxon>Candidatus Scatoplasma</taxon>
    </lineage>
</organism>
<proteinExistence type="predicted"/>
<sequence>MFEENYEKLSRSEQRQFQECVNYILYHCFVVRRIYDRNTKNFMINPYYNFISTHFDVINDYLDYAGIEIVKDNDNGVIYTNSVLEVNRIRLDGVTTIMVYALRSYFEKALTNEPTMTQVYIDSINLKNYLNETSLSTASRRISSETIKASLRTLVNYNVLCLANGSLSEGSYGLYILPSIRYVISDAKLNALCRFYNDLNGEEENEEY</sequence>
<dbReference type="AlphaFoldDB" id="A0A9D9GRK6"/>
<dbReference type="Proteomes" id="UP000823629">
    <property type="component" value="Unassembled WGS sequence"/>
</dbReference>
<accession>A0A9D9GRK6</accession>
<reference evidence="1" key="2">
    <citation type="journal article" date="2021" name="PeerJ">
        <title>Extensive microbial diversity within the chicken gut microbiome revealed by metagenomics and culture.</title>
        <authorList>
            <person name="Gilroy R."/>
            <person name="Ravi A."/>
            <person name="Getino M."/>
            <person name="Pursley I."/>
            <person name="Horton D.L."/>
            <person name="Alikhan N.F."/>
            <person name="Baker D."/>
            <person name="Gharbi K."/>
            <person name="Hall N."/>
            <person name="Watson M."/>
            <person name="Adriaenssens E.M."/>
            <person name="Foster-Nyarko E."/>
            <person name="Jarju S."/>
            <person name="Secka A."/>
            <person name="Antonio M."/>
            <person name="Oren A."/>
            <person name="Chaudhuri R.R."/>
            <person name="La Ragione R."/>
            <person name="Hildebrand F."/>
            <person name="Pallen M.J."/>
        </authorList>
    </citation>
    <scope>NUCLEOTIDE SEQUENCE</scope>
    <source>
        <strain evidence="1">1748</strain>
    </source>
</reference>
<dbReference type="EMBL" id="JADING010000025">
    <property type="protein sequence ID" value="MBO8414039.1"/>
    <property type="molecule type" value="Genomic_DNA"/>
</dbReference>
<evidence type="ECO:0000313" key="2">
    <source>
        <dbReference type="Proteomes" id="UP000823629"/>
    </source>
</evidence>